<evidence type="ECO:0000313" key="1">
    <source>
        <dbReference type="EMBL" id="ESQ90904.1"/>
    </source>
</evidence>
<proteinExistence type="predicted"/>
<dbReference type="eggNOG" id="ENOG502ZJEM">
    <property type="taxonomic scope" value="Bacteria"/>
</dbReference>
<gene>
    <name evidence="1" type="ORF">ABENE_11585</name>
</gene>
<dbReference type="STRING" id="1121022.GCA_000376105_01384"/>
<accession>V4PU38</accession>
<evidence type="ECO:0000313" key="2">
    <source>
        <dbReference type="Proteomes" id="UP000017837"/>
    </source>
</evidence>
<reference evidence="1 2" key="1">
    <citation type="journal article" date="2014" name="Nature">
        <title>Sequential evolution of bacterial morphology by co-option of a developmental regulator.</title>
        <authorList>
            <person name="Jiang C."/>
            <person name="Brown P.J."/>
            <person name="Ducret A."/>
            <person name="Brun Y.V."/>
        </authorList>
    </citation>
    <scope>NUCLEOTIDE SEQUENCE [LARGE SCALE GENOMIC DNA]</scope>
    <source>
        <strain evidence="1 2">DSM 16100</strain>
    </source>
</reference>
<sequence>MLYRATVLLALMTLSQCSPKPAENPAPASATASDFSYDLALSFTPEAAEHLKKSGEKLTISARYYGLPTPEAAHLVTPDGVIGFNTDTVIVEPLNQNVHMTGAGIQKERLVAIVGPKPLVQITAFALHDGVKDERLSCRVFQDYVATAQEKPLPFSCSLVP</sequence>
<protein>
    <submittedName>
        <fullName evidence="1">Uncharacterized protein</fullName>
    </submittedName>
</protein>
<dbReference type="Proteomes" id="UP000017837">
    <property type="component" value="Unassembled WGS sequence"/>
</dbReference>
<organism evidence="1 2">
    <name type="scientific">Asticcacaulis benevestitus DSM 16100 = ATCC BAA-896</name>
    <dbReference type="NCBI Taxonomy" id="1121022"/>
    <lineage>
        <taxon>Bacteria</taxon>
        <taxon>Pseudomonadati</taxon>
        <taxon>Pseudomonadota</taxon>
        <taxon>Alphaproteobacteria</taxon>
        <taxon>Caulobacterales</taxon>
        <taxon>Caulobacteraceae</taxon>
        <taxon>Asticcacaulis</taxon>
    </lineage>
</organism>
<dbReference type="RefSeq" id="WP_018081050.1">
    <property type="nucleotide sequence ID" value="NZ_AQWM01000003.1"/>
</dbReference>
<dbReference type="EMBL" id="AWGB01000021">
    <property type="protein sequence ID" value="ESQ90904.1"/>
    <property type="molecule type" value="Genomic_DNA"/>
</dbReference>
<comment type="caution">
    <text evidence="1">The sequence shown here is derived from an EMBL/GenBank/DDBJ whole genome shotgun (WGS) entry which is preliminary data.</text>
</comment>
<name>V4PU38_9CAUL</name>
<dbReference type="OrthoDB" id="9841920at2"/>
<dbReference type="PATRIC" id="fig|1121022.4.peg.2349"/>
<dbReference type="AlphaFoldDB" id="V4PU38"/>
<keyword evidence="2" id="KW-1185">Reference proteome</keyword>